<reference evidence="2" key="1">
    <citation type="submission" date="2024-04" db="EMBL/GenBank/DDBJ databases">
        <authorList>
            <person name="Roder T."/>
            <person name="Oberhansli S."/>
            <person name="Kreuzer M."/>
        </authorList>
    </citation>
    <scope>NUCLEOTIDE SEQUENCE</scope>
    <source>
        <strain evidence="2">LWS13-1.2</strain>
    </source>
</reference>
<keyword evidence="1" id="KW-1133">Transmembrane helix</keyword>
<accession>A0AAU6SAY6</accession>
<dbReference type="EMBL" id="CP151632">
    <property type="protein sequence ID" value="WZO34015.1"/>
    <property type="molecule type" value="Genomic_DNA"/>
</dbReference>
<evidence type="ECO:0000313" key="2">
    <source>
        <dbReference type="EMBL" id="WZO34015.1"/>
    </source>
</evidence>
<proteinExistence type="predicted"/>
<name>A0AAU6SAY6_9MICO</name>
<dbReference type="AlphaFoldDB" id="A0AAU6SAY6"/>
<dbReference type="RefSeq" id="WP_349428557.1">
    <property type="nucleotide sequence ID" value="NZ_CP151632.1"/>
</dbReference>
<keyword evidence="1" id="KW-0472">Membrane</keyword>
<feature type="transmembrane region" description="Helical" evidence="1">
    <location>
        <begin position="132"/>
        <end position="154"/>
    </location>
</feature>
<keyword evidence="1" id="KW-0812">Transmembrane</keyword>
<feature type="transmembrane region" description="Helical" evidence="1">
    <location>
        <begin position="7"/>
        <end position="27"/>
    </location>
</feature>
<sequence>MRVLRAVMSAVVATLPVLVILLIPTLVRGDTGIAAFSGVGGTLLNAAFIAAIILIPKVNGWLDPEVPAWTATTAMAATARVWRTRIWLALLAVLALLGIFAAGQTAAYFLGLSSPALTDGVLDYSRFLAQELVVYLLGYVLSLTTYVLLIRVLARHGD</sequence>
<gene>
    <name evidence="2" type="ORF">MRBLWS13_001658</name>
</gene>
<feature type="transmembrane region" description="Helical" evidence="1">
    <location>
        <begin position="86"/>
        <end position="112"/>
    </location>
</feature>
<protein>
    <submittedName>
        <fullName evidence="2">Uncharacterized protein</fullName>
    </submittedName>
</protein>
<evidence type="ECO:0000256" key="1">
    <source>
        <dbReference type="SAM" id="Phobius"/>
    </source>
</evidence>
<organism evidence="2">
    <name type="scientific">Microbacterium sp. LWS13-1.2</name>
    <dbReference type="NCBI Taxonomy" id="3135264"/>
    <lineage>
        <taxon>Bacteria</taxon>
        <taxon>Bacillati</taxon>
        <taxon>Actinomycetota</taxon>
        <taxon>Actinomycetes</taxon>
        <taxon>Micrococcales</taxon>
        <taxon>Microbacteriaceae</taxon>
        <taxon>Microbacterium</taxon>
    </lineage>
</organism>
<feature type="transmembrane region" description="Helical" evidence="1">
    <location>
        <begin position="33"/>
        <end position="55"/>
    </location>
</feature>